<gene>
    <name evidence="1" type="ORF">FRZ06_14410</name>
</gene>
<organism evidence="1 2">
    <name type="scientific">Anoxybacterium hadale</name>
    <dbReference type="NCBI Taxonomy" id="3408580"/>
    <lineage>
        <taxon>Bacteria</taxon>
        <taxon>Bacillati</taxon>
        <taxon>Bacillota</taxon>
        <taxon>Clostridia</taxon>
        <taxon>Peptostreptococcales</taxon>
        <taxon>Anaerovoracaceae</taxon>
        <taxon>Anoxybacterium</taxon>
    </lineage>
</organism>
<proteinExistence type="predicted"/>
<reference evidence="1" key="1">
    <citation type="submission" date="2019-08" db="EMBL/GenBank/DDBJ databases">
        <title>Genome sequence of Clostridiales bacterium MT110.</title>
        <authorList>
            <person name="Cao J."/>
        </authorList>
    </citation>
    <scope>NUCLEOTIDE SEQUENCE</scope>
    <source>
        <strain evidence="1">MT110</strain>
    </source>
</reference>
<dbReference type="Proteomes" id="UP000594014">
    <property type="component" value="Chromosome"/>
</dbReference>
<dbReference type="EMBL" id="CP042469">
    <property type="protein sequence ID" value="QOX64446.1"/>
    <property type="molecule type" value="Genomic_DNA"/>
</dbReference>
<protein>
    <submittedName>
        <fullName evidence="1">ABC transporter permease</fullName>
    </submittedName>
</protein>
<name>A0ACD1ADD6_9FIRM</name>
<keyword evidence="2" id="KW-1185">Reference proteome</keyword>
<evidence type="ECO:0000313" key="1">
    <source>
        <dbReference type="EMBL" id="QOX64446.1"/>
    </source>
</evidence>
<evidence type="ECO:0000313" key="2">
    <source>
        <dbReference type="Proteomes" id="UP000594014"/>
    </source>
</evidence>
<accession>A0ACD1ADD6</accession>
<sequence length="313" mass="35539">MKKTILNRIAQLFFVLLGVSFLTFIVAHSTPSDPAEMKYEVLGIIPSEELLEQTREEMGLNDPVFVQYCRWVKNVLNGNLGESSKYGEPVLRQMMRKLPMTIKLAAVSGLVMISLSFPLGIYTAVKQNKFSDYFIRFLSFMGMSLPNFWLALILMYIFSVKLGWFHVISKDSFKDMILPVVTLAISLVSRYVRQVRAAILEELNSDYVMGARARGIPERTILFKHVMANAILPIITLMGLSLGSLLGGTAVIETIFSWRGIGDMVVQGIRVRDYHLIQGYVLWMAVIYVGVNLLVDMTQQFLDPQIRLKRRVD</sequence>